<gene>
    <name evidence="9" type="ORF">CLO192961_LOCUS462864</name>
</gene>
<dbReference type="Proteomes" id="UP000766486">
    <property type="component" value="Unassembled WGS sequence"/>
</dbReference>
<evidence type="ECO:0000313" key="10">
    <source>
        <dbReference type="Proteomes" id="UP000766486"/>
    </source>
</evidence>
<dbReference type="InterPro" id="IPR004839">
    <property type="entry name" value="Aminotransferase_I/II_large"/>
</dbReference>
<dbReference type="Gene3D" id="3.90.1150.10">
    <property type="entry name" value="Aspartate Aminotransferase, domain 1"/>
    <property type="match status" value="3"/>
</dbReference>
<keyword evidence="4 7" id="KW-0032">Aminotransferase</keyword>
<evidence type="ECO:0000256" key="6">
    <source>
        <dbReference type="ARBA" id="ARBA00022898"/>
    </source>
</evidence>
<evidence type="ECO:0000259" key="8">
    <source>
        <dbReference type="Pfam" id="PF00155"/>
    </source>
</evidence>
<dbReference type="InterPro" id="IPR015421">
    <property type="entry name" value="PyrdxlP-dep_Trfase_major"/>
</dbReference>
<comment type="cofactor">
    <cofactor evidence="1">
        <name>pyridoxal 5'-phosphate</name>
        <dbReference type="ChEBI" id="CHEBI:597326"/>
    </cofactor>
</comment>
<evidence type="ECO:0000256" key="7">
    <source>
        <dbReference type="RuleBase" id="RU000480"/>
    </source>
</evidence>
<evidence type="ECO:0000256" key="5">
    <source>
        <dbReference type="ARBA" id="ARBA00022679"/>
    </source>
</evidence>
<dbReference type="CDD" id="cd00609">
    <property type="entry name" value="AAT_like"/>
    <property type="match status" value="1"/>
</dbReference>
<evidence type="ECO:0000256" key="2">
    <source>
        <dbReference type="ARBA" id="ARBA00007441"/>
    </source>
</evidence>
<evidence type="ECO:0000256" key="3">
    <source>
        <dbReference type="ARBA" id="ARBA00011738"/>
    </source>
</evidence>
<name>A0ABY6V044_BIOOC</name>
<sequence length="426" mass="47004">MFFDDVQQGPPDVMYHLKVQADGDTSPNKVDLGVGIYRNEEGYCHELKALRDVFASDSLDLRSALSLIVGRLKPTLQLQTLITMYAPDSPNCASPLTLLQYEVTTGNSKYLQHAAAVVFGKNSQLLASGQVASAQTISGTGSIHIALMFLSHSVSGKKRTVYVGTPAWGNYEPMTKLAGLDFQSYKHYSPETGGVDWESIIEAVSSAPHGSIFVLQACCHNPTAADFSKEQWRDLATIMKRRQLIPLFDIAYQGLGNGLEEDIYCVRHFAQEGFEMLVCQSFSKNFGLYGERVGALHVVTQTPKAAMSVHDQVRFLIRSEFSSSPAFGARLVTHILSDPDREASWIGELNSLHKRLHTLRAKLFDLLSNVYKCQELKAAYHIYMVPNGRITIPGLNAKNIDYVAKSIDSVVRGTESHARSQPGASR</sequence>
<keyword evidence="10" id="KW-1185">Reference proteome</keyword>
<dbReference type="InterPro" id="IPR004838">
    <property type="entry name" value="NHTrfase_class1_PyrdxlP-BS"/>
</dbReference>
<comment type="catalytic activity">
    <reaction evidence="7">
        <text>L-aspartate + 2-oxoglutarate = oxaloacetate + L-glutamate</text>
        <dbReference type="Rhea" id="RHEA:21824"/>
        <dbReference type="ChEBI" id="CHEBI:16452"/>
        <dbReference type="ChEBI" id="CHEBI:16810"/>
        <dbReference type="ChEBI" id="CHEBI:29985"/>
        <dbReference type="ChEBI" id="CHEBI:29991"/>
        <dbReference type="EC" id="2.6.1.1"/>
    </reaction>
</comment>
<dbReference type="PRINTS" id="PR00799">
    <property type="entry name" value="TRANSAMINASE"/>
</dbReference>
<dbReference type="InterPro" id="IPR015424">
    <property type="entry name" value="PyrdxlP-dep_Trfase"/>
</dbReference>
<feature type="domain" description="Aminotransferase class I/classII large" evidence="8">
    <location>
        <begin position="104"/>
        <end position="407"/>
    </location>
</feature>
<keyword evidence="6" id="KW-0663">Pyridoxal phosphate</keyword>
<dbReference type="Gene3D" id="3.40.640.10">
    <property type="entry name" value="Type I PLP-dependent aspartate aminotransferase-like (Major domain)"/>
    <property type="match status" value="1"/>
</dbReference>
<keyword evidence="5 7" id="KW-0808">Transferase</keyword>
<dbReference type="EMBL" id="CABFNS010000936">
    <property type="protein sequence ID" value="VUC37096.1"/>
    <property type="molecule type" value="Genomic_DNA"/>
</dbReference>
<evidence type="ECO:0000256" key="4">
    <source>
        <dbReference type="ARBA" id="ARBA00022576"/>
    </source>
</evidence>
<organism evidence="9 10">
    <name type="scientific">Bionectria ochroleuca</name>
    <name type="common">Gliocladium roseum</name>
    <dbReference type="NCBI Taxonomy" id="29856"/>
    <lineage>
        <taxon>Eukaryota</taxon>
        <taxon>Fungi</taxon>
        <taxon>Dikarya</taxon>
        <taxon>Ascomycota</taxon>
        <taxon>Pezizomycotina</taxon>
        <taxon>Sordariomycetes</taxon>
        <taxon>Hypocreomycetidae</taxon>
        <taxon>Hypocreales</taxon>
        <taxon>Bionectriaceae</taxon>
        <taxon>Clonostachys</taxon>
    </lineage>
</organism>
<reference evidence="9 10" key="1">
    <citation type="submission" date="2019-06" db="EMBL/GenBank/DDBJ databases">
        <authorList>
            <person name="Broberg M."/>
        </authorList>
    </citation>
    <scope>NUCLEOTIDE SEQUENCE [LARGE SCALE GENOMIC DNA]</scope>
</reference>
<dbReference type="SUPFAM" id="SSF53383">
    <property type="entry name" value="PLP-dependent transferases"/>
    <property type="match status" value="1"/>
</dbReference>
<evidence type="ECO:0000313" key="9">
    <source>
        <dbReference type="EMBL" id="VUC37096.1"/>
    </source>
</evidence>
<dbReference type="Pfam" id="PF00155">
    <property type="entry name" value="Aminotran_1_2"/>
    <property type="match status" value="1"/>
</dbReference>
<protein>
    <recommendedName>
        <fullName evidence="7">Aspartate aminotransferase</fullName>
        <ecNumber evidence="7">2.6.1.1</ecNumber>
    </recommendedName>
</protein>
<dbReference type="InterPro" id="IPR000796">
    <property type="entry name" value="Asp_trans"/>
</dbReference>
<comment type="miscellaneous">
    <text evidence="7">In eukaryotes there are cytoplasmic, mitochondrial and chloroplastic isozymes.</text>
</comment>
<comment type="subunit">
    <text evidence="3 7">Homodimer.</text>
</comment>
<accession>A0ABY6V044</accession>
<dbReference type="InterPro" id="IPR015422">
    <property type="entry name" value="PyrdxlP-dep_Trfase_small"/>
</dbReference>
<dbReference type="EC" id="2.6.1.1" evidence="7"/>
<proteinExistence type="inferred from homology"/>
<comment type="similarity">
    <text evidence="2">Belongs to the class-I pyridoxal-phosphate-dependent aminotransferase family.</text>
</comment>
<dbReference type="PROSITE" id="PS00105">
    <property type="entry name" value="AA_TRANSFER_CLASS_1"/>
    <property type="match status" value="1"/>
</dbReference>
<comment type="caution">
    <text evidence="9">The sequence shown here is derived from an EMBL/GenBank/DDBJ whole genome shotgun (WGS) entry which is preliminary data.</text>
</comment>
<evidence type="ECO:0000256" key="1">
    <source>
        <dbReference type="ARBA" id="ARBA00001933"/>
    </source>
</evidence>
<dbReference type="PANTHER" id="PTHR11879">
    <property type="entry name" value="ASPARTATE AMINOTRANSFERASE"/>
    <property type="match status" value="1"/>
</dbReference>
<dbReference type="PANTHER" id="PTHR11879:SF55">
    <property type="entry name" value="GLUTAMATE OXALOACETATE TRANSAMINASE 1, ISOFORM B"/>
    <property type="match status" value="1"/>
</dbReference>